<evidence type="ECO:0000256" key="3">
    <source>
        <dbReference type="ARBA" id="ARBA00022606"/>
    </source>
</evidence>
<name>A0A8C5QAD1_9ANUR</name>
<evidence type="ECO:0000313" key="16">
    <source>
        <dbReference type="Proteomes" id="UP000694569"/>
    </source>
</evidence>
<evidence type="ECO:0000256" key="13">
    <source>
        <dbReference type="SAM" id="Phobius"/>
    </source>
</evidence>
<reference evidence="15" key="2">
    <citation type="submission" date="2025-09" db="UniProtKB">
        <authorList>
            <consortium name="Ensembl"/>
        </authorList>
    </citation>
    <scope>IDENTIFICATION</scope>
</reference>
<dbReference type="GO" id="GO:0005886">
    <property type="term" value="C:plasma membrane"/>
    <property type="evidence" value="ECO:0007669"/>
    <property type="project" value="UniProtKB-SubCell"/>
</dbReference>
<sequence length="331" mass="37419">MEKNNHSKVREFVFVGFPSTPLLQSLLFCIFLFIYILTLISNAVIIIVVRKVKQLHTPMYIFISALSVLEICYTTVTTPNLLLLFLTKMKTISFGGCMTQLYVFFSLGSSECLLLAVMAGDRYLAICNPLRYSSLMTSNFSLYLIFGCYLSGFTASIFTATFIASLPFCGLNLINHFFCDYPPLLKLSCTDTSTTEKVFFTLSWSIVLSTCLLTMGSYVCIVSTILRMPSSKGRGKAFSTCASHLTVVSLFYGTVIFMYVRPKAKYDLNTDKLVSMFYSVITPLLNPLIYSLRNQEVRKRTIMLYQFHCGFSSKQYFKVLKPQVSRRSANG</sequence>
<organism evidence="15 16">
    <name type="scientific">Leptobrachium leishanense</name>
    <name type="common">Leishan spiny toad</name>
    <dbReference type="NCBI Taxonomy" id="445787"/>
    <lineage>
        <taxon>Eukaryota</taxon>
        <taxon>Metazoa</taxon>
        <taxon>Chordata</taxon>
        <taxon>Craniata</taxon>
        <taxon>Vertebrata</taxon>
        <taxon>Euteleostomi</taxon>
        <taxon>Amphibia</taxon>
        <taxon>Batrachia</taxon>
        <taxon>Anura</taxon>
        <taxon>Pelobatoidea</taxon>
        <taxon>Megophryidae</taxon>
        <taxon>Leptobrachium</taxon>
    </lineage>
</organism>
<dbReference type="CDD" id="cd13954">
    <property type="entry name" value="7tmA_OR"/>
    <property type="match status" value="1"/>
</dbReference>
<keyword evidence="6 13" id="KW-1133">Transmembrane helix</keyword>
<dbReference type="InterPro" id="IPR000725">
    <property type="entry name" value="Olfact_rcpt"/>
</dbReference>
<feature type="transmembrane region" description="Helical" evidence="13">
    <location>
        <begin position="25"/>
        <end position="49"/>
    </location>
</feature>
<keyword evidence="3" id="KW-0716">Sensory transduction</keyword>
<reference evidence="15" key="1">
    <citation type="submission" date="2025-08" db="UniProtKB">
        <authorList>
            <consortium name="Ensembl"/>
        </authorList>
    </citation>
    <scope>IDENTIFICATION</scope>
</reference>
<dbReference type="PROSITE" id="PS50262">
    <property type="entry name" value="G_PROTEIN_RECEP_F1_2"/>
    <property type="match status" value="1"/>
</dbReference>
<feature type="transmembrane region" description="Helical" evidence="13">
    <location>
        <begin position="99"/>
        <end position="119"/>
    </location>
</feature>
<dbReference type="InterPro" id="IPR017452">
    <property type="entry name" value="GPCR_Rhodpsn_7TM"/>
</dbReference>
<dbReference type="FunFam" id="1.20.1070.10:FF:000001">
    <property type="entry name" value="Olfactory receptor"/>
    <property type="match status" value="1"/>
</dbReference>
<evidence type="ECO:0000256" key="12">
    <source>
        <dbReference type="ARBA" id="ARBA00023224"/>
    </source>
</evidence>
<evidence type="ECO:0000259" key="14">
    <source>
        <dbReference type="PROSITE" id="PS50262"/>
    </source>
</evidence>
<dbReference type="PRINTS" id="PR00237">
    <property type="entry name" value="GPCRRHODOPSN"/>
</dbReference>
<evidence type="ECO:0000256" key="2">
    <source>
        <dbReference type="ARBA" id="ARBA00022475"/>
    </source>
</evidence>
<dbReference type="InterPro" id="IPR000276">
    <property type="entry name" value="GPCR_Rhodpsn"/>
</dbReference>
<dbReference type="OrthoDB" id="9444602at2759"/>
<dbReference type="InterPro" id="IPR050939">
    <property type="entry name" value="Olfactory_GPCR1"/>
</dbReference>
<evidence type="ECO:0000256" key="7">
    <source>
        <dbReference type="ARBA" id="ARBA00023040"/>
    </source>
</evidence>
<dbReference type="SUPFAM" id="SSF81321">
    <property type="entry name" value="Family A G protein-coupled receptor-like"/>
    <property type="match status" value="1"/>
</dbReference>
<keyword evidence="12" id="KW-0807">Transducer</keyword>
<keyword evidence="11" id="KW-0325">Glycoprotein</keyword>
<keyword evidence="5" id="KW-0552">Olfaction</keyword>
<feature type="transmembrane region" description="Helical" evidence="13">
    <location>
        <begin position="238"/>
        <end position="261"/>
    </location>
</feature>
<keyword evidence="16" id="KW-1185">Reference proteome</keyword>
<dbReference type="PANTHER" id="PTHR24242:SF359">
    <property type="entry name" value="ODORANT RECEPTOR-RELATED"/>
    <property type="match status" value="1"/>
</dbReference>
<evidence type="ECO:0000256" key="9">
    <source>
        <dbReference type="ARBA" id="ARBA00023157"/>
    </source>
</evidence>
<dbReference type="AlphaFoldDB" id="A0A8C5QAD1"/>
<dbReference type="GO" id="GO:0004984">
    <property type="term" value="F:olfactory receptor activity"/>
    <property type="evidence" value="ECO:0007669"/>
    <property type="project" value="InterPro"/>
</dbReference>
<evidence type="ECO:0000256" key="11">
    <source>
        <dbReference type="ARBA" id="ARBA00023180"/>
    </source>
</evidence>
<dbReference type="Gene3D" id="1.20.1070.10">
    <property type="entry name" value="Rhodopsin 7-helix transmembrane proteins"/>
    <property type="match status" value="1"/>
</dbReference>
<keyword evidence="2" id="KW-1003">Cell membrane</keyword>
<keyword evidence="4 13" id="KW-0812">Transmembrane</keyword>
<keyword evidence="9" id="KW-1015">Disulfide bond</keyword>
<evidence type="ECO:0000256" key="1">
    <source>
        <dbReference type="ARBA" id="ARBA00004651"/>
    </source>
</evidence>
<dbReference type="Ensembl" id="ENSLLET00000035659.1">
    <property type="protein sequence ID" value="ENSLLEP00000034351.1"/>
    <property type="gene ID" value="ENSLLEG00000021687.1"/>
</dbReference>
<dbReference type="Pfam" id="PF13853">
    <property type="entry name" value="7tm_4"/>
    <property type="match status" value="1"/>
</dbReference>
<feature type="transmembrane region" description="Helical" evidence="13">
    <location>
        <begin position="202"/>
        <end position="226"/>
    </location>
</feature>
<protein>
    <recommendedName>
        <fullName evidence="14">G-protein coupled receptors family 1 profile domain-containing protein</fullName>
    </recommendedName>
</protein>
<keyword evidence="7" id="KW-0297">G-protein coupled receptor</keyword>
<dbReference type="GeneTree" id="ENSGT01150000286948"/>
<evidence type="ECO:0000256" key="10">
    <source>
        <dbReference type="ARBA" id="ARBA00023170"/>
    </source>
</evidence>
<proteinExistence type="predicted"/>
<evidence type="ECO:0000256" key="6">
    <source>
        <dbReference type="ARBA" id="ARBA00022989"/>
    </source>
</evidence>
<dbReference type="PRINTS" id="PR00245">
    <property type="entry name" value="OLFACTORYR"/>
</dbReference>
<feature type="domain" description="G-protein coupled receptors family 1 profile" evidence="14">
    <location>
        <begin position="41"/>
        <end position="290"/>
    </location>
</feature>
<evidence type="ECO:0000256" key="8">
    <source>
        <dbReference type="ARBA" id="ARBA00023136"/>
    </source>
</evidence>
<dbReference type="Proteomes" id="UP000694569">
    <property type="component" value="Unplaced"/>
</dbReference>
<feature type="transmembrane region" description="Helical" evidence="13">
    <location>
        <begin position="61"/>
        <end position="87"/>
    </location>
</feature>
<accession>A0A8C5QAD1</accession>
<feature type="transmembrane region" description="Helical" evidence="13">
    <location>
        <begin position="140"/>
        <end position="164"/>
    </location>
</feature>
<dbReference type="GO" id="GO:0004930">
    <property type="term" value="F:G protein-coupled receptor activity"/>
    <property type="evidence" value="ECO:0007669"/>
    <property type="project" value="UniProtKB-KW"/>
</dbReference>
<evidence type="ECO:0000256" key="4">
    <source>
        <dbReference type="ARBA" id="ARBA00022692"/>
    </source>
</evidence>
<feature type="transmembrane region" description="Helical" evidence="13">
    <location>
        <begin position="273"/>
        <end position="292"/>
    </location>
</feature>
<keyword evidence="8 13" id="KW-0472">Membrane</keyword>
<evidence type="ECO:0000313" key="15">
    <source>
        <dbReference type="Ensembl" id="ENSLLEP00000034351.1"/>
    </source>
</evidence>
<evidence type="ECO:0000256" key="5">
    <source>
        <dbReference type="ARBA" id="ARBA00022725"/>
    </source>
</evidence>
<keyword evidence="10" id="KW-0675">Receptor</keyword>
<comment type="subcellular location">
    <subcellularLocation>
        <location evidence="1">Cell membrane</location>
        <topology evidence="1">Multi-pass membrane protein</topology>
    </subcellularLocation>
</comment>
<dbReference type="PANTHER" id="PTHR24242">
    <property type="entry name" value="G-PROTEIN COUPLED RECEPTOR"/>
    <property type="match status" value="1"/>
</dbReference>